<keyword evidence="2" id="KW-1185">Reference proteome</keyword>
<sequence>MTNFLVVKTPMAYNAIYGRPLLNAAKASTYHHSMKFPPSRGVGYVRRDQDVSRRCYVDIIKVRKVEPMMMLYIELLNVRIELLNTTEKIEVIEGKMLTIGGWLQFEEKEKMIDPIGKPLGRPWNVEHLKQ</sequence>
<dbReference type="AlphaFoldDB" id="A0ABD1RA42"/>
<proteinExistence type="predicted"/>
<dbReference type="PANTHER" id="PTHR33240:SF15">
    <property type="entry name" value="GAG-PRO-LIKE PROTEIN"/>
    <property type="match status" value="1"/>
</dbReference>
<dbReference type="PANTHER" id="PTHR33240">
    <property type="entry name" value="OS08G0508500 PROTEIN"/>
    <property type="match status" value="1"/>
</dbReference>
<protein>
    <submittedName>
        <fullName evidence="1">Uncharacterized protein</fullName>
    </submittedName>
</protein>
<comment type="caution">
    <text evidence="1">The sequence shown here is derived from an EMBL/GenBank/DDBJ whole genome shotgun (WGS) entry which is preliminary data.</text>
</comment>
<name>A0ABD1RA42_9LAMI</name>
<gene>
    <name evidence="1" type="ORF">Adt_29444</name>
</gene>
<reference evidence="2" key="1">
    <citation type="submission" date="2024-07" db="EMBL/GenBank/DDBJ databases">
        <title>Two chromosome-level genome assemblies of Korean endemic species Abeliophyllum distichum and Forsythia ovata (Oleaceae).</title>
        <authorList>
            <person name="Jang H."/>
        </authorList>
    </citation>
    <scope>NUCLEOTIDE SEQUENCE [LARGE SCALE GENOMIC DNA]</scope>
</reference>
<dbReference type="EMBL" id="JBFOLK010000009">
    <property type="protein sequence ID" value="KAL2484688.1"/>
    <property type="molecule type" value="Genomic_DNA"/>
</dbReference>
<dbReference type="Proteomes" id="UP001604336">
    <property type="component" value="Unassembled WGS sequence"/>
</dbReference>
<organism evidence="1 2">
    <name type="scientific">Abeliophyllum distichum</name>
    <dbReference type="NCBI Taxonomy" id="126358"/>
    <lineage>
        <taxon>Eukaryota</taxon>
        <taxon>Viridiplantae</taxon>
        <taxon>Streptophyta</taxon>
        <taxon>Embryophyta</taxon>
        <taxon>Tracheophyta</taxon>
        <taxon>Spermatophyta</taxon>
        <taxon>Magnoliopsida</taxon>
        <taxon>eudicotyledons</taxon>
        <taxon>Gunneridae</taxon>
        <taxon>Pentapetalae</taxon>
        <taxon>asterids</taxon>
        <taxon>lamiids</taxon>
        <taxon>Lamiales</taxon>
        <taxon>Oleaceae</taxon>
        <taxon>Forsythieae</taxon>
        <taxon>Abeliophyllum</taxon>
    </lineage>
</organism>
<evidence type="ECO:0000313" key="2">
    <source>
        <dbReference type="Proteomes" id="UP001604336"/>
    </source>
</evidence>
<evidence type="ECO:0000313" key="1">
    <source>
        <dbReference type="EMBL" id="KAL2484688.1"/>
    </source>
</evidence>
<accession>A0ABD1RA42</accession>